<accession>A0AAU7PUK2</accession>
<organism evidence="2">
    <name type="scientific">Lacrimispora sp. BS-2</name>
    <dbReference type="NCBI Taxonomy" id="3151850"/>
    <lineage>
        <taxon>Bacteria</taxon>
        <taxon>Bacillati</taxon>
        <taxon>Bacillota</taxon>
        <taxon>Clostridia</taxon>
        <taxon>Lachnospirales</taxon>
        <taxon>Lachnospiraceae</taxon>
        <taxon>Lacrimispora</taxon>
    </lineage>
</organism>
<evidence type="ECO:0000259" key="1">
    <source>
        <dbReference type="Pfam" id="PF18164"/>
    </source>
</evidence>
<protein>
    <recommendedName>
        <fullName evidence="1">GNAT-like C-terminal domain-containing protein</fullName>
    </recommendedName>
</protein>
<dbReference type="Pfam" id="PF18164">
    <property type="entry name" value="GNAT_C"/>
    <property type="match status" value="1"/>
</dbReference>
<reference evidence="2" key="1">
    <citation type="submission" date="2024-06" db="EMBL/GenBank/DDBJ databases">
        <title>Lacrimispora cavernae sp. nov., a novel anaerobe isolated from bat guano pile inside a cave.</title>
        <authorList>
            <person name="Miller S.L."/>
            <person name="Lu N."/>
            <person name="King J."/>
            <person name="Sankaranarayanan K."/>
            <person name="Lawson P.A."/>
        </authorList>
    </citation>
    <scope>NUCLEOTIDE SEQUENCE</scope>
    <source>
        <strain evidence="2">BS-2</strain>
    </source>
</reference>
<dbReference type="RefSeq" id="WP_349948508.1">
    <property type="nucleotide sequence ID" value="NZ_CP157940.1"/>
</dbReference>
<dbReference type="InterPro" id="IPR041644">
    <property type="entry name" value="GNAT_C"/>
</dbReference>
<evidence type="ECO:0000313" key="2">
    <source>
        <dbReference type="EMBL" id="XBS55862.1"/>
    </source>
</evidence>
<feature type="domain" description="GNAT-like C-terminal" evidence="1">
    <location>
        <begin position="15"/>
        <end position="81"/>
    </location>
</feature>
<dbReference type="Gene3D" id="3.40.630.120">
    <property type="match status" value="1"/>
</dbReference>
<dbReference type="EMBL" id="CP157940">
    <property type="protein sequence ID" value="XBS55862.1"/>
    <property type="molecule type" value="Genomic_DNA"/>
</dbReference>
<name>A0AAU7PUK2_9FIRM</name>
<proteinExistence type="predicted"/>
<sequence>MAGNQNDRRSLNRESETYVSFMERFYKMPLKAERPQILERVMGFDCSIEKMENYPCSTSQQISLKNHLLEGKEMFTTAGFLPWK</sequence>
<dbReference type="AlphaFoldDB" id="A0AAU7PUK2"/>
<gene>
    <name evidence="2" type="ORF">ABFV83_08770</name>
</gene>